<evidence type="ECO:0000256" key="2">
    <source>
        <dbReference type="ARBA" id="ARBA00022737"/>
    </source>
</evidence>
<keyword evidence="4" id="KW-0238">DNA-binding</keyword>
<dbReference type="SMART" id="SM00717">
    <property type="entry name" value="SANT"/>
    <property type="match status" value="2"/>
</dbReference>
<feature type="domain" description="Myb-like" evidence="8">
    <location>
        <begin position="9"/>
        <end position="61"/>
    </location>
</feature>
<dbReference type="InterPro" id="IPR009057">
    <property type="entry name" value="Homeodomain-like_sf"/>
</dbReference>
<evidence type="ECO:0000313" key="10">
    <source>
        <dbReference type="EMBL" id="KAJ8480504.1"/>
    </source>
</evidence>
<keyword evidence="5" id="KW-0804">Transcription</keyword>
<evidence type="ECO:0000313" key="11">
    <source>
        <dbReference type="Proteomes" id="UP001222027"/>
    </source>
</evidence>
<dbReference type="Pfam" id="PF00249">
    <property type="entry name" value="Myb_DNA-binding"/>
    <property type="match status" value="2"/>
</dbReference>
<evidence type="ECO:0000256" key="7">
    <source>
        <dbReference type="SAM" id="MobiDB-lite"/>
    </source>
</evidence>
<dbReference type="GO" id="GO:0000976">
    <property type="term" value="F:transcription cis-regulatory region binding"/>
    <property type="evidence" value="ECO:0007669"/>
    <property type="project" value="UniProtKB-ARBA"/>
</dbReference>
<evidence type="ECO:0000256" key="5">
    <source>
        <dbReference type="ARBA" id="ARBA00023163"/>
    </source>
</evidence>
<dbReference type="GO" id="GO:0005634">
    <property type="term" value="C:nucleus"/>
    <property type="evidence" value="ECO:0007669"/>
    <property type="project" value="UniProtKB-SubCell"/>
</dbReference>
<protein>
    <submittedName>
        <fullName evidence="10">Uncharacterized protein</fullName>
    </submittedName>
</protein>
<dbReference type="FunFam" id="1.10.10.60:FF:000069">
    <property type="entry name" value="MYB transcription factor"/>
    <property type="match status" value="1"/>
</dbReference>
<feature type="domain" description="HTH myb-type" evidence="9">
    <location>
        <begin position="62"/>
        <end position="116"/>
    </location>
</feature>
<dbReference type="InterPro" id="IPR015495">
    <property type="entry name" value="Myb_TF_plants"/>
</dbReference>
<dbReference type="PROSITE" id="PS50090">
    <property type="entry name" value="MYB_LIKE"/>
    <property type="match status" value="2"/>
</dbReference>
<comment type="caution">
    <text evidence="10">The sequence shown here is derived from an EMBL/GenBank/DDBJ whole genome shotgun (WGS) entry which is preliminary data.</text>
</comment>
<evidence type="ECO:0000259" key="8">
    <source>
        <dbReference type="PROSITE" id="PS50090"/>
    </source>
</evidence>
<dbReference type="Proteomes" id="UP001222027">
    <property type="component" value="Unassembled WGS sequence"/>
</dbReference>
<dbReference type="FunFam" id="1.10.10.60:FF:000394">
    <property type="entry name" value="MYB transcription factor"/>
    <property type="match status" value="1"/>
</dbReference>
<keyword evidence="2" id="KW-0677">Repeat</keyword>
<evidence type="ECO:0000256" key="4">
    <source>
        <dbReference type="ARBA" id="ARBA00023125"/>
    </source>
</evidence>
<evidence type="ECO:0000259" key="9">
    <source>
        <dbReference type="PROSITE" id="PS51294"/>
    </source>
</evidence>
<dbReference type="SUPFAM" id="SSF46689">
    <property type="entry name" value="Homeodomain-like"/>
    <property type="match status" value="1"/>
</dbReference>
<evidence type="ECO:0000256" key="1">
    <source>
        <dbReference type="ARBA" id="ARBA00004123"/>
    </source>
</evidence>
<keyword evidence="3" id="KW-0805">Transcription regulation</keyword>
<dbReference type="PANTHER" id="PTHR47994">
    <property type="entry name" value="F14D16.11-RELATED"/>
    <property type="match status" value="1"/>
</dbReference>
<dbReference type="CDD" id="cd00167">
    <property type="entry name" value="SANT"/>
    <property type="match status" value="2"/>
</dbReference>
<dbReference type="Gene3D" id="1.10.10.60">
    <property type="entry name" value="Homeodomain-like"/>
    <property type="match status" value="2"/>
</dbReference>
<reference evidence="10 11" key="1">
    <citation type="submission" date="2022-12" db="EMBL/GenBank/DDBJ databases">
        <title>Chromosome-scale assembly of the Ensete ventricosum genome.</title>
        <authorList>
            <person name="Dussert Y."/>
            <person name="Stocks J."/>
            <person name="Wendawek A."/>
            <person name="Woldeyes F."/>
            <person name="Nichols R.A."/>
            <person name="Borrell J.S."/>
        </authorList>
    </citation>
    <scope>NUCLEOTIDE SEQUENCE [LARGE SCALE GENOMIC DNA]</scope>
    <source>
        <strain evidence="11">cv. Maze</strain>
        <tissue evidence="10">Seeds</tissue>
    </source>
</reference>
<organism evidence="10 11">
    <name type="scientific">Ensete ventricosum</name>
    <name type="common">Abyssinian banana</name>
    <name type="synonym">Musa ensete</name>
    <dbReference type="NCBI Taxonomy" id="4639"/>
    <lineage>
        <taxon>Eukaryota</taxon>
        <taxon>Viridiplantae</taxon>
        <taxon>Streptophyta</taxon>
        <taxon>Embryophyta</taxon>
        <taxon>Tracheophyta</taxon>
        <taxon>Spermatophyta</taxon>
        <taxon>Magnoliopsida</taxon>
        <taxon>Liliopsida</taxon>
        <taxon>Zingiberales</taxon>
        <taxon>Musaceae</taxon>
        <taxon>Ensete</taxon>
    </lineage>
</organism>
<evidence type="ECO:0000256" key="6">
    <source>
        <dbReference type="ARBA" id="ARBA00023242"/>
    </source>
</evidence>
<feature type="domain" description="Myb-like" evidence="8">
    <location>
        <begin position="62"/>
        <end position="112"/>
    </location>
</feature>
<dbReference type="PROSITE" id="PS51294">
    <property type="entry name" value="HTH_MYB"/>
    <property type="match status" value="2"/>
</dbReference>
<accession>A0AAV8QYG9</accession>
<dbReference type="AlphaFoldDB" id="A0AAV8QYG9"/>
<dbReference type="InterPro" id="IPR017930">
    <property type="entry name" value="Myb_dom"/>
</dbReference>
<dbReference type="EMBL" id="JAQQAF010000006">
    <property type="protein sequence ID" value="KAJ8480504.1"/>
    <property type="molecule type" value="Genomic_DNA"/>
</dbReference>
<sequence length="283" mass="32126">MGRQPCCDKVGLKKGPWTAEEDKRLINFILANGQCCWRAVPKLAGLLRCGKSCRLRWTNYLRPDLKRGLLSEAEEKMVIELHSKLGNRWSKIASHLPGRTDNEIKNHWNTHIKKKLRRMGIDPLTHEPLIPWANNDLLHQEQQQVGASADRREGNENVPEAQGEEENNTSTVDDAFCTDEVPMIQPHEMIVPCASTPSASYSISSSSSSSSSSSCSSSFSSVKTQEIQLPCMEWPESVCLWGLDDLNEWDFNYAQGDELVSLDPFTQWQRTALDQETWKFELF</sequence>
<feature type="domain" description="HTH myb-type" evidence="9">
    <location>
        <begin position="9"/>
        <end position="61"/>
    </location>
</feature>
<feature type="region of interest" description="Disordered" evidence="7">
    <location>
        <begin position="142"/>
        <end position="172"/>
    </location>
</feature>
<evidence type="ECO:0000256" key="3">
    <source>
        <dbReference type="ARBA" id="ARBA00023015"/>
    </source>
</evidence>
<gene>
    <name evidence="10" type="ORF">OPV22_024231</name>
</gene>
<dbReference type="InterPro" id="IPR001005">
    <property type="entry name" value="SANT/Myb"/>
</dbReference>
<keyword evidence="6" id="KW-0539">Nucleus</keyword>
<dbReference type="GO" id="GO:0046394">
    <property type="term" value="P:carboxylic acid biosynthetic process"/>
    <property type="evidence" value="ECO:0007669"/>
    <property type="project" value="UniProtKB-ARBA"/>
</dbReference>
<dbReference type="GO" id="GO:0006355">
    <property type="term" value="P:regulation of DNA-templated transcription"/>
    <property type="evidence" value="ECO:0007669"/>
    <property type="project" value="UniProtKB-ARBA"/>
</dbReference>
<comment type="subcellular location">
    <subcellularLocation>
        <location evidence="1">Nucleus</location>
    </subcellularLocation>
</comment>
<name>A0AAV8QYG9_ENSVE</name>
<dbReference type="PANTHER" id="PTHR47994:SF5">
    <property type="entry name" value="F14D16.11-RELATED"/>
    <property type="match status" value="1"/>
</dbReference>
<proteinExistence type="predicted"/>
<keyword evidence="11" id="KW-1185">Reference proteome</keyword>